<dbReference type="SUPFAM" id="SSF47413">
    <property type="entry name" value="lambda repressor-like DNA-binding domains"/>
    <property type="match status" value="1"/>
</dbReference>
<dbReference type="RefSeq" id="WP_308507701.1">
    <property type="nucleotide sequence ID" value="NZ_NCLF01000093.1"/>
</dbReference>
<dbReference type="InterPro" id="IPR001387">
    <property type="entry name" value="Cro/C1-type_HTH"/>
</dbReference>
<dbReference type="Gene3D" id="1.10.260.40">
    <property type="entry name" value="lambda repressor-like DNA-binding domains"/>
    <property type="match status" value="1"/>
</dbReference>
<dbReference type="SMART" id="SM00530">
    <property type="entry name" value="HTH_XRE"/>
    <property type="match status" value="1"/>
</dbReference>
<reference evidence="2 3" key="1">
    <citation type="submission" date="2018-06" db="EMBL/GenBank/DDBJ databases">
        <authorList>
            <consortium name="Pathogen Informatics"/>
            <person name="Doyle S."/>
        </authorList>
    </citation>
    <scope>NUCLEOTIDE SEQUENCE [LARGE SCALE GENOMIC DNA]</scope>
    <source>
        <strain evidence="2 3">NCTC8580</strain>
    </source>
</reference>
<evidence type="ECO:0000313" key="3">
    <source>
        <dbReference type="Proteomes" id="UP000255087"/>
    </source>
</evidence>
<accession>A0A380Q8I5</accession>
<gene>
    <name evidence="2" type="ORF">NCTC8580_02062</name>
</gene>
<name>A0A380Q8I5_YERPU</name>
<dbReference type="GO" id="GO:0003677">
    <property type="term" value="F:DNA binding"/>
    <property type="evidence" value="ECO:0007669"/>
    <property type="project" value="InterPro"/>
</dbReference>
<protein>
    <submittedName>
        <fullName evidence="2">XRE family transcriptional regulator</fullName>
    </submittedName>
</protein>
<evidence type="ECO:0000313" key="2">
    <source>
        <dbReference type="EMBL" id="SUP82292.1"/>
    </source>
</evidence>
<dbReference type="InterPro" id="IPR010982">
    <property type="entry name" value="Lambda_DNA-bd_dom_sf"/>
</dbReference>
<dbReference type="Proteomes" id="UP000255087">
    <property type="component" value="Unassembled WGS sequence"/>
</dbReference>
<organism evidence="2 3">
    <name type="scientific">Yersinia pseudotuberculosis</name>
    <dbReference type="NCBI Taxonomy" id="633"/>
    <lineage>
        <taxon>Bacteria</taxon>
        <taxon>Pseudomonadati</taxon>
        <taxon>Pseudomonadota</taxon>
        <taxon>Gammaproteobacteria</taxon>
        <taxon>Enterobacterales</taxon>
        <taxon>Yersiniaceae</taxon>
        <taxon>Yersinia</taxon>
    </lineage>
</organism>
<sequence length="138" mass="15177">MHSDIGERLREERERIGLSQMAFGEIGGVKKLAQLKYEQGGRAPDVIYLGAISKIGADVQFIVTGVRSTTALTNDEEELVNYYRSAPLAVKQAVFAALSVSNTSEPEQLRLQVVPVSGSLVEIFTRTKSKAREVWHGD</sequence>
<dbReference type="EMBL" id="UHJC01000001">
    <property type="protein sequence ID" value="SUP82292.1"/>
    <property type="molecule type" value="Genomic_DNA"/>
</dbReference>
<feature type="domain" description="HTH cro/C1-type" evidence="1">
    <location>
        <begin position="8"/>
        <end position="62"/>
    </location>
</feature>
<proteinExistence type="predicted"/>
<dbReference type="AlphaFoldDB" id="A0A380Q8I5"/>
<evidence type="ECO:0000259" key="1">
    <source>
        <dbReference type="SMART" id="SM00530"/>
    </source>
</evidence>